<dbReference type="Proteomes" id="UP000054538">
    <property type="component" value="Unassembled WGS sequence"/>
</dbReference>
<reference evidence="3 4" key="1">
    <citation type="submission" date="2014-04" db="EMBL/GenBank/DDBJ databases">
        <authorList>
            <consortium name="DOE Joint Genome Institute"/>
            <person name="Kuo A."/>
            <person name="Kohler A."/>
            <person name="Jargeat P."/>
            <person name="Nagy L.G."/>
            <person name="Floudas D."/>
            <person name="Copeland A."/>
            <person name="Barry K.W."/>
            <person name="Cichocki N."/>
            <person name="Veneault-Fourrey C."/>
            <person name="LaButti K."/>
            <person name="Lindquist E.A."/>
            <person name="Lipzen A."/>
            <person name="Lundell T."/>
            <person name="Morin E."/>
            <person name="Murat C."/>
            <person name="Sun H."/>
            <person name="Tunlid A."/>
            <person name="Henrissat B."/>
            <person name="Grigoriev I.V."/>
            <person name="Hibbett D.S."/>
            <person name="Martin F."/>
            <person name="Nordberg H.P."/>
            <person name="Cantor M.N."/>
            <person name="Hua S.X."/>
        </authorList>
    </citation>
    <scope>NUCLEOTIDE SEQUENCE [LARGE SCALE GENOMIC DNA]</scope>
    <source>
        <strain evidence="3 4">Ve08.2h10</strain>
    </source>
</reference>
<dbReference type="AlphaFoldDB" id="A0A0D0DFU0"/>
<feature type="compositionally biased region" description="Low complexity" evidence="1">
    <location>
        <begin position="43"/>
        <end position="54"/>
    </location>
</feature>
<organism evidence="3 4">
    <name type="scientific">Paxillus rubicundulus Ve08.2h10</name>
    <dbReference type="NCBI Taxonomy" id="930991"/>
    <lineage>
        <taxon>Eukaryota</taxon>
        <taxon>Fungi</taxon>
        <taxon>Dikarya</taxon>
        <taxon>Basidiomycota</taxon>
        <taxon>Agaricomycotina</taxon>
        <taxon>Agaricomycetes</taxon>
        <taxon>Agaricomycetidae</taxon>
        <taxon>Boletales</taxon>
        <taxon>Paxilineae</taxon>
        <taxon>Paxillaceae</taxon>
        <taxon>Paxillus</taxon>
    </lineage>
</organism>
<keyword evidence="2" id="KW-0812">Transmembrane</keyword>
<feature type="region of interest" description="Disordered" evidence="1">
    <location>
        <begin position="665"/>
        <end position="688"/>
    </location>
</feature>
<gene>
    <name evidence="3" type="ORF">PAXRUDRAFT_770484</name>
</gene>
<evidence type="ECO:0000256" key="1">
    <source>
        <dbReference type="SAM" id="MobiDB-lite"/>
    </source>
</evidence>
<feature type="region of interest" description="Disordered" evidence="1">
    <location>
        <begin position="704"/>
        <end position="726"/>
    </location>
</feature>
<evidence type="ECO:0000256" key="2">
    <source>
        <dbReference type="SAM" id="Phobius"/>
    </source>
</evidence>
<dbReference type="HOGENOM" id="CLU_015091_4_0_1"/>
<evidence type="ECO:0008006" key="5">
    <source>
        <dbReference type="Google" id="ProtNLM"/>
    </source>
</evidence>
<reference evidence="4" key="2">
    <citation type="submission" date="2015-01" db="EMBL/GenBank/DDBJ databases">
        <title>Evolutionary Origins and Diversification of the Mycorrhizal Mutualists.</title>
        <authorList>
            <consortium name="DOE Joint Genome Institute"/>
            <consortium name="Mycorrhizal Genomics Consortium"/>
            <person name="Kohler A."/>
            <person name="Kuo A."/>
            <person name="Nagy L.G."/>
            <person name="Floudas D."/>
            <person name="Copeland A."/>
            <person name="Barry K.W."/>
            <person name="Cichocki N."/>
            <person name="Veneault-Fourrey C."/>
            <person name="LaButti K."/>
            <person name="Lindquist E.A."/>
            <person name="Lipzen A."/>
            <person name="Lundell T."/>
            <person name="Morin E."/>
            <person name="Murat C."/>
            <person name="Riley R."/>
            <person name="Ohm R."/>
            <person name="Sun H."/>
            <person name="Tunlid A."/>
            <person name="Henrissat B."/>
            <person name="Grigoriev I.V."/>
            <person name="Hibbett D.S."/>
            <person name="Martin F."/>
        </authorList>
    </citation>
    <scope>NUCLEOTIDE SEQUENCE [LARGE SCALE GENOMIC DNA]</scope>
    <source>
        <strain evidence="4">Ve08.2h10</strain>
    </source>
</reference>
<name>A0A0D0DFU0_9AGAM</name>
<keyword evidence="2" id="KW-0472">Membrane</keyword>
<proteinExistence type="predicted"/>
<sequence length="726" mass="81002">MVSKAGTQTSPNLQRPADEGHQGSPNTDLLSVHSANDHMLQVPSPYRSSGSSSPNATLAASQNLGTAGLPLNHGNPHGLIKPSAAADSLASAWSDENTPRDSVTSFVSGASTRSHDLYPPVGKNKKTHILSSPLWEHPSRPTIGDHTPETASPMGATLMRVPTSVSDTASEEGEFALTFPSALKRYQRPHPKKHIEMPSRDPTVQDLLIEKLTLKYPSAESETSHGWSKHIHPEGTPYYYHGASKTYTEWDICEPDIKQHIEFHASFLWRVLAGSHPDAGQYELVLELDSKGADGVVCEYYFVNHAERCLFWLDNYERPGFLMECKGVISLSHKKFGVEAEYWLHWDRFPACGVVTKELVKQLKHSILYLTIGQLTETCPVGGFTVTSTVESTLEQLKNYTSLVNSIRVGDETHDDHSAVIIGRIMHYLSRSKYLNFHGEECVRLRDDQSVHGWRYEPSWFMAVLAPILFMAPMTNVRSLHKLYVDELVKLDRWTDFVNDFTSQLEDTNLLATVLLTTNVGFLATQSVDSYTNRSLRQVASYLSVICSIASIMLGLVFIERSRHDRSNSVNKVVEFLGRFHRGEHGLEVLALIFSLPYAYLMWGMVFFFIAFSAECYNVGNDIVRECLGVAVIVLGIPAALSIWASRKQRRYWWWQADKLQPMLGGGEGEGSPKESSSTWKFSPPGGSKVASCENIGMFVRGNGSMADLENPRVVPPSINHQENDW</sequence>
<evidence type="ECO:0000313" key="3">
    <source>
        <dbReference type="EMBL" id="KIK96647.1"/>
    </source>
</evidence>
<feature type="transmembrane region" description="Helical" evidence="2">
    <location>
        <begin position="623"/>
        <end position="645"/>
    </location>
</feature>
<feature type="compositionally biased region" description="Polar residues" evidence="1">
    <location>
        <begin position="1"/>
        <end position="13"/>
    </location>
</feature>
<feature type="transmembrane region" description="Helical" evidence="2">
    <location>
        <begin position="589"/>
        <end position="611"/>
    </location>
</feature>
<protein>
    <recommendedName>
        <fullName evidence="5">WW domain-containing protein</fullName>
    </recommendedName>
</protein>
<evidence type="ECO:0000313" key="4">
    <source>
        <dbReference type="Proteomes" id="UP000054538"/>
    </source>
</evidence>
<feature type="transmembrane region" description="Helical" evidence="2">
    <location>
        <begin position="539"/>
        <end position="559"/>
    </location>
</feature>
<accession>A0A0D0DFU0</accession>
<keyword evidence="2" id="KW-1133">Transmembrane helix</keyword>
<dbReference type="OrthoDB" id="2657661at2759"/>
<dbReference type="EMBL" id="KN824976">
    <property type="protein sequence ID" value="KIK96647.1"/>
    <property type="molecule type" value="Genomic_DNA"/>
</dbReference>
<dbReference type="CDD" id="cd00201">
    <property type="entry name" value="WW"/>
    <property type="match status" value="1"/>
</dbReference>
<dbReference type="InterPro" id="IPR001202">
    <property type="entry name" value="WW_dom"/>
</dbReference>
<dbReference type="InParanoid" id="A0A0D0DFU0"/>
<feature type="region of interest" description="Disordered" evidence="1">
    <location>
        <begin position="1"/>
        <end position="58"/>
    </location>
</feature>
<keyword evidence="4" id="KW-1185">Reference proteome</keyword>